<evidence type="ECO:0000313" key="2">
    <source>
        <dbReference type="Proteomes" id="UP001470809"/>
    </source>
</evidence>
<proteinExistence type="predicted"/>
<dbReference type="Proteomes" id="UP001470809">
    <property type="component" value="Chromosome"/>
</dbReference>
<reference evidence="2" key="1">
    <citation type="submission" date="2024-04" db="EMBL/GenBank/DDBJ databases">
        <title>Phylogenomic analyses of a clade within the roseobacter group suggest taxonomic reassignments of species of the genera Aestuariivita, Citreicella, Loktanella, Nautella, Pelagibaca, Ruegeria, Thalassobius, Thiobacimonas and Tropicibacter, and the proposal o.</title>
        <authorList>
            <person name="Jeon C.O."/>
        </authorList>
    </citation>
    <scope>NUCLEOTIDE SEQUENCE [LARGE SCALE GENOMIC DNA]</scope>
    <source>
        <strain evidence="2">SS1-5</strain>
    </source>
</reference>
<gene>
    <name evidence="1" type="ORF">AABB31_08375</name>
</gene>
<dbReference type="RefSeq" id="WP_342078158.1">
    <property type="nucleotide sequence ID" value="NZ_CP151767.2"/>
</dbReference>
<dbReference type="AlphaFoldDB" id="A0AAN0NLI2"/>
<dbReference type="EMBL" id="CP151767">
    <property type="protein sequence ID" value="WZU68865.1"/>
    <property type="molecule type" value="Genomic_DNA"/>
</dbReference>
<organism evidence="1 2">
    <name type="scientific">Yoonia rhodophyticola</name>
    <dbReference type="NCBI Taxonomy" id="3137370"/>
    <lineage>
        <taxon>Bacteria</taxon>
        <taxon>Pseudomonadati</taxon>
        <taxon>Pseudomonadota</taxon>
        <taxon>Alphaproteobacteria</taxon>
        <taxon>Rhodobacterales</taxon>
        <taxon>Paracoccaceae</taxon>
        <taxon>Yoonia</taxon>
    </lineage>
</organism>
<protein>
    <submittedName>
        <fullName evidence="1">Uncharacterized protein</fullName>
    </submittedName>
</protein>
<keyword evidence="2" id="KW-1185">Reference proteome</keyword>
<accession>A0AAN0NLI2</accession>
<sequence>MPTGTELFNLLDARSQAISNALDELNIVITGGSFAPTLIWPTTDVADPVAHAAGIAPAMEALEVTNNLEDAIDRLFDGLQGDGAINDAIKSATDAIQEVLTDAAALNDELGVQDRVDAFNELNEPASGGRDNPNFGFIPAIEGVINAAANANVDADDALEPLRAVGAAIAAGGAYTVFAAYATSSIEMLNKALTIGPVGNNDR</sequence>
<evidence type="ECO:0000313" key="1">
    <source>
        <dbReference type="EMBL" id="WZU68865.1"/>
    </source>
</evidence>
<reference evidence="1 2" key="2">
    <citation type="submission" date="2024-08" db="EMBL/GenBank/DDBJ databases">
        <title>Phylogenomic analyses of a clade within the roseobacter group suggest taxonomic reassignments of species of the genera Aestuariivita, Citreicella, Loktanella, Nautella, Pelagibaca, Ruegeria, Thalassobius, Thiobacimonas and Tropicibacter, and the proposal o.</title>
        <authorList>
            <person name="Jeon C.O."/>
        </authorList>
    </citation>
    <scope>NUCLEOTIDE SEQUENCE [LARGE SCALE GENOMIC DNA]</scope>
    <source>
        <strain evidence="1 2">SS1-5</strain>
    </source>
</reference>
<name>A0AAN0NLI2_9RHOB</name>
<dbReference type="KEGG" id="yrh:AABB31_08375"/>